<evidence type="ECO:0000256" key="11">
    <source>
        <dbReference type="SAM" id="MobiDB-lite"/>
    </source>
</evidence>
<feature type="domain" description="FAS1" evidence="13">
    <location>
        <begin position="178"/>
        <end position="314"/>
    </location>
</feature>
<comment type="similarity">
    <text evidence="2">Belongs to the fasciclin-like AGP family.</text>
</comment>
<dbReference type="AlphaFoldDB" id="A0A5K1C3B9"/>
<keyword evidence="6" id="KW-0654">Proteoglycan</keyword>
<feature type="compositionally biased region" description="Low complexity" evidence="11">
    <location>
        <begin position="358"/>
        <end position="386"/>
    </location>
</feature>
<keyword evidence="4" id="KW-0336">GPI-anchor</keyword>
<feature type="compositionally biased region" description="Pro residues" evidence="11">
    <location>
        <begin position="340"/>
        <end position="352"/>
    </location>
</feature>
<name>A0A5K1C3B9_9MAGN</name>
<keyword evidence="9" id="KW-0449">Lipoprotein</keyword>
<keyword evidence="7" id="KW-0472">Membrane</keyword>
<evidence type="ECO:0000256" key="7">
    <source>
        <dbReference type="ARBA" id="ARBA00023136"/>
    </source>
</evidence>
<dbReference type="EMBL" id="LR721782">
    <property type="protein sequence ID" value="VVW21934.1"/>
    <property type="molecule type" value="Genomic_DNA"/>
</dbReference>
<proteinExistence type="inferred from homology"/>
<evidence type="ECO:0000259" key="13">
    <source>
        <dbReference type="PROSITE" id="PS50213"/>
    </source>
</evidence>
<evidence type="ECO:0000256" key="6">
    <source>
        <dbReference type="ARBA" id="ARBA00022974"/>
    </source>
</evidence>
<protein>
    <recommendedName>
        <fullName evidence="13">FAS1 domain-containing protein</fullName>
    </recommendedName>
</protein>
<evidence type="ECO:0000313" key="14">
    <source>
        <dbReference type="EMBL" id="VVW21934.1"/>
    </source>
</evidence>
<keyword evidence="8" id="KW-0325">Glycoprotein</keyword>
<reference evidence="14" key="1">
    <citation type="submission" date="2019-09" db="EMBL/GenBank/DDBJ databases">
        <authorList>
            <person name="Zhang L."/>
        </authorList>
    </citation>
    <scope>NUCLEOTIDE SEQUENCE</scope>
</reference>
<comment type="function">
    <text evidence="10">May be a cell surface adhesion protein.</text>
</comment>
<dbReference type="InterPro" id="IPR033254">
    <property type="entry name" value="Plant_FLA"/>
</dbReference>
<evidence type="ECO:0000256" key="1">
    <source>
        <dbReference type="ARBA" id="ARBA00004609"/>
    </source>
</evidence>
<dbReference type="Gene3D" id="2.30.180.10">
    <property type="entry name" value="FAS1 domain"/>
    <property type="match status" value="2"/>
</dbReference>
<feature type="chain" id="PRO_5023914431" description="FAS1 domain-containing protein" evidence="12">
    <location>
        <begin position="20"/>
        <end position="422"/>
    </location>
</feature>
<gene>
    <name evidence="14" type="ORF">NYM_LOCUS17533</name>
</gene>
<evidence type="ECO:0000256" key="9">
    <source>
        <dbReference type="ARBA" id="ARBA00023288"/>
    </source>
</evidence>
<feature type="domain" description="FAS1" evidence="13">
    <location>
        <begin position="19"/>
        <end position="150"/>
    </location>
</feature>
<evidence type="ECO:0000256" key="3">
    <source>
        <dbReference type="ARBA" id="ARBA00022475"/>
    </source>
</evidence>
<accession>A0A5K1C3B9</accession>
<evidence type="ECO:0000256" key="10">
    <source>
        <dbReference type="ARBA" id="ARBA00024686"/>
    </source>
</evidence>
<dbReference type="GO" id="GO:0098552">
    <property type="term" value="C:side of membrane"/>
    <property type="evidence" value="ECO:0007669"/>
    <property type="project" value="UniProtKB-KW"/>
</dbReference>
<dbReference type="GO" id="GO:0005886">
    <property type="term" value="C:plasma membrane"/>
    <property type="evidence" value="ECO:0007669"/>
    <property type="project" value="UniProtKB-SubCell"/>
</dbReference>
<dbReference type="InterPro" id="IPR000782">
    <property type="entry name" value="FAS1_domain"/>
</dbReference>
<dbReference type="PANTHER" id="PTHR32382:SF6">
    <property type="entry name" value="FASCICLIN-LIKE ARABINOGALACTAN PROTEIN 14"/>
    <property type="match status" value="1"/>
</dbReference>
<evidence type="ECO:0000256" key="12">
    <source>
        <dbReference type="SAM" id="SignalP"/>
    </source>
</evidence>
<dbReference type="PROSITE" id="PS50213">
    <property type="entry name" value="FAS1"/>
    <property type="match status" value="2"/>
</dbReference>
<sequence length="422" mass="44074">MYRPTLSLFFLLLASSASSFDINSILSQFSDFSVFNGYLSQTNLVFAINSRSTITILAVSNDGMSALSGLPLDAIQRVLSLHVILDYYDEQKLHHLSHKTTHLTTLFQTTGTATGEEGFLNVTVLSSGTIAFGSAMQGASLSANLVKSIASQPYDVSVLQISSVIFPPGFNDGSSSIPPVNITSALVNSGFRAFAELLQSTGAIQTFQNSAKSGVTIFAPKDQAITKLTTNLTSDQKVSLALYHAVAGYLPSQYLKKVAAPLGTLASNGNSNFQLKVQPNGENVALDTGVNTVSIVKTVLDQQQVVLYSIDNALKAPEIFSPGTHLAFPPLTPPAAATPSPDPFAVSPPAPPSDDAESPAPSDIAPDASSPADGPVADASASAPAAEVPPPSSLNDKEKDTSSAARLAYSFCLGVTLGMLYL</sequence>
<dbReference type="PANTHER" id="PTHR32382">
    <property type="entry name" value="FASCICLIN-LIKE ARABINOGALACTAN PROTEIN"/>
    <property type="match status" value="1"/>
</dbReference>
<dbReference type="InterPro" id="IPR036378">
    <property type="entry name" value="FAS1_dom_sf"/>
</dbReference>
<evidence type="ECO:0000256" key="4">
    <source>
        <dbReference type="ARBA" id="ARBA00022622"/>
    </source>
</evidence>
<dbReference type="SMART" id="SM00554">
    <property type="entry name" value="FAS1"/>
    <property type="match status" value="2"/>
</dbReference>
<feature type="signal peptide" evidence="12">
    <location>
        <begin position="1"/>
        <end position="19"/>
    </location>
</feature>
<feature type="region of interest" description="Disordered" evidence="11">
    <location>
        <begin position="330"/>
        <end position="400"/>
    </location>
</feature>
<keyword evidence="5 12" id="KW-0732">Signal</keyword>
<dbReference type="Pfam" id="PF02469">
    <property type="entry name" value="Fasciclin"/>
    <property type="match status" value="2"/>
</dbReference>
<evidence type="ECO:0000256" key="2">
    <source>
        <dbReference type="ARBA" id="ARBA00007843"/>
    </source>
</evidence>
<evidence type="ECO:0000256" key="5">
    <source>
        <dbReference type="ARBA" id="ARBA00022729"/>
    </source>
</evidence>
<evidence type="ECO:0000256" key="8">
    <source>
        <dbReference type="ARBA" id="ARBA00023180"/>
    </source>
</evidence>
<dbReference type="FunFam" id="2.30.180.10:FF:000015">
    <property type="entry name" value="Fasciclin-like arabinogalactan protein 3"/>
    <property type="match status" value="1"/>
</dbReference>
<keyword evidence="3" id="KW-1003">Cell membrane</keyword>
<feature type="compositionally biased region" description="Low complexity" evidence="11">
    <location>
        <begin position="330"/>
        <end position="339"/>
    </location>
</feature>
<comment type="subcellular location">
    <subcellularLocation>
        <location evidence="1">Cell membrane</location>
        <topology evidence="1">Lipid-anchor</topology>
        <topology evidence="1">GPI-anchor</topology>
    </subcellularLocation>
</comment>
<dbReference type="SUPFAM" id="SSF82153">
    <property type="entry name" value="FAS1 domain"/>
    <property type="match status" value="2"/>
</dbReference>
<dbReference type="Gramene" id="NC4G0052590.1">
    <property type="protein sequence ID" value="NC4G0052590.1:cds"/>
    <property type="gene ID" value="NC4G0052590"/>
</dbReference>
<organism evidence="14">
    <name type="scientific">Nymphaea colorata</name>
    <name type="common">pocket water lily</name>
    <dbReference type="NCBI Taxonomy" id="210225"/>
    <lineage>
        <taxon>Eukaryota</taxon>
        <taxon>Viridiplantae</taxon>
        <taxon>Streptophyta</taxon>
        <taxon>Embryophyta</taxon>
        <taxon>Tracheophyta</taxon>
        <taxon>Spermatophyta</taxon>
        <taxon>Magnoliopsida</taxon>
        <taxon>Nymphaeales</taxon>
        <taxon>Nymphaeaceae</taxon>
        <taxon>Nymphaea</taxon>
    </lineage>
</organism>